<organism evidence="1 2">
    <name type="scientific">Thioclava arctica</name>
    <dbReference type="NCBI Taxonomy" id="3238301"/>
    <lineage>
        <taxon>Bacteria</taxon>
        <taxon>Pseudomonadati</taxon>
        <taxon>Pseudomonadota</taxon>
        <taxon>Alphaproteobacteria</taxon>
        <taxon>Rhodobacterales</taxon>
        <taxon>Paracoccaceae</taxon>
        <taxon>Thioclava</taxon>
    </lineage>
</organism>
<keyword evidence="1" id="KW-0328">Glycosyltransferase</keyword>
<name>A0ABV3TR49_9RHOB</name>
<dbReference type="RefSeq" id="WP_368393253.1">
    <property type="nucleotide sequence ID" value="NZ_JBFRYC010000028.1"/>
</dbReference>
<proteinExistence type="predicted"/>
<keyword evidence="2" id="KW-1185">Reference proteome</keyword>
<dbReference type="GO" id="GO:0016757">
    <property type="term" value="F:glycosyltransferase activity"/>
    <property type="evidence" value="ECO:0007669"/>
    <property type="project" value="UniProtKB-KW"/>
</dbReference>
<comment type="caution">
    <text evidence="1">The sequence shown here is derived from an EMBL/GenBank/DDBJ whole genome shotgun (WGS) entry which is preliminary data.</text>
</comment>
<dbReference type="InterPro" id="IPR029044">
    <property type="entry name" value="Nucleotide-diphossugar_trans"/>
</dbReference>
<keyword evidence="1" id="KW-0808">Transferase</keyword>
<accession>A0ABV3TR49</accession>
<dbReference type="EC" id="2.4.-.-" evidence="1"/>
<dbReference type="Proteomes" id="UP001557465">
    <property type="component" value="Unassembled WGS sequence"/>
</dbReference>
<reference evidence="1 2" key="1">
    <citation type="journal article" date="2011" name="Int. J. Syst. Evol. Microbiol.">
        <title>Zhongshania antarctica gen. nov., sp. nov. and Zhongshania guokunii sp. nov., gammaproteobacteria respectively isolated from coastal attached (fast) ice and surface seawater of the Antarctic.</title>
        <authorList>
            <person name="Li H.J."/>
            <person name="Zhang X.Y."/>
            <person name="Chen C.X."/>
            <person name="Zhang Y.J."/>
            <person name="Gao Z.M."/>
            <person name="Yu Y."/>
            <person name="Chen X.L."/>
            <person name="Chen B."/>
            <person name="Zhang Y.Z."/>
        </authorList>
    </citation>
    <scope>NUCLEOTIDE SEQUENCE [LARGE SCALE GENOMIC DNA]</scope>
    <source>
        <strain evidence="1 2">15-R06ZXC-3</strain>
    </source>
</reference>
<evidence type="ECO:0000313" key="2">
    <source>
        <dbReference type="Proteomes" id="UP001557465"/>
    </source>
</evidence>
<gene>
    <name evidence="1" type="ORF">AB4874_19475</name>
</gene>
<dbReference type="EMBL" id="JBFRYC010000028">
    <property type="protein sequence ID" value="MEX1663755.1"/>
    <property type="molecule type" value="Genomic_DNA"/>
</dbReference>
<dbReference type="SUPFAM" id="SSF53448">
    <property type="entry name" value="Nucleotide-diphospho-sugar transferases"/>
    <property type="match status" value="1"/>
</dbReference>
<dbReference type="Pfam" id="PF13704">
    <property type="entry name" value="Glyco_tranf_2_4"/>
    <property type="match status" value="1"/>
</dbReference>
<protein>
    <submittedName>
        <fullName evidence="1">Glycosyltransferase family 2 protein</fullName>
        <ecNumber evidence="1">2.4.-.-</ecNumber>
    </submittedName>
</protein>
<sequence length="177" mass="20631">MADFKSKILEQVTNIKGQNNNFSVSCVTVCHNEYQIIQQFLDHYRSIGCARFIIVDDNSDDGTSEILEEQRDVILFRPSNGARFRENVGNWRQDLLDHFCDGQWVTLPDVDEFLYYKQMPSTLPELANEMESLDNEALLAVMLDMYGDRQFYEQTYSGERPLIEEFPYFDGSVAQIR</sequence>
<dbReference type="Gene3D" id="3.90.550.10">
    <property type="entry name" value="Spore Coat Polysaccharide Biosynthesis Protein SpsA, Chain A"/>
    <property type="match status" value="1"/>
</dbReference>
<evidence type="ECO:0000313" key="1">
    <source>
        <dbReference type="EMBL" id="MEX1663755.1"/>
    </source>
</evidence>